<evidence type="ECO:0000313" key="4">
    <source>
        <dbReference type="Proteomes" id="UP000250140"/>
    </source>
</evidence>
<dbReference type="OrthoDB" id="2963168at2759"/>
<dbReference type="SUPFAM" id="SSF53067">
    <property type="entry name" value="Actin-like ATPase domain"/>
    <property type="match status" value="2"/>
</dbReference>
<keyword evidence="2" id="KW-0067">ATP-binding</keyword>
<reference evidence="3 4" key="1">
    <citation type="journal article" date="2016" name="Nat. Commun.">
        <title>Ectomycorrhizal ecology is imprinted in the genome of the dominant symbiotic fungus Cenococcum geophilum.</title>
        <authorList>
            <consortium name="DOE Joint Genome Institute"/>
            <person name="Peter M."/>
            <person name="Kohler A."/>
            <person name="Ohm R.A."/>
            <person name="Kuo A."/>
            <person name="Krutzmann J."/>
            <person name="Morin E."/>
            <person name="Arend M."/>
            <person name="Barry K.W."/>
            <person name="Binder M."/>
            <person name="Choi C."/>
            <person name="Clum A."/>
            <person name="Copeland A."/>
            <person name="Grisel N."/>
            <person name="Haridas S."/>
            <person name="Kipfer T."/>
            <person name="LaButti K."/>
            <person name="Lindquist E."/>
            <person name="Lipzen A."/>
            <person name="Maire R."/>
            <person name="Meier B."/>
            <person name="Mihaltcheva S."/>
            <person name="Molinier V."/>
            <person name="Murat C."/>
            <person name="Poggeler S."/>
            <person name="Quandt C.A."/>
            <person name="Sperisen C."/>
            <person name="Tritt A."/>
            <person name="Tisserant E."/>
            <person name="Crous P.W."/>
            <person name="Henrissat B."/>
            <person name="Nehls U."/>
            <person name="Egli S."/>
            <person name="Spatafora J.W."/>
            <person name="Grigoriev I.V."/>
            <person name="Martin F.M."/>
        </authorList>
    </citation>
    <scope>NUCLEOTIDE SEQUENCE [LARGE SCALE GENOMIC DNA]</scope>
    <source>
        <strain evidence="3 4">CBS 207.34</strain>
    </source>
</reference>
<evidence type="ECO:0000256" key="2">
    <source>
        <dbReference type="ARBA" id="ARBA00022840"/>
    </source>
</evidence>
<name>A0A8E2F357_9PEZI</name>
<dbReference type="GO" id="GO:0140662">
    <property type="term" value="F:ATP-dependent protein folding chaperone"/>
    <property type="evidence" value="ECO:0007669"/>
    <property type="project" value="InterPro"/>
</dbReference>
<evidence type="ECO:0000256" key="1">
    <source>
        <dbReference type="ARBA" id="ARBA00022741"/>
    </source>
</evidence>
<organism evidence="3 4">
    <name type="scientific">Glonium stellatum</name>
    <dbReference type="NCBI Taxonomy" id="574774"/>
    <lineage>
        <taxon>Eukaryota</taxon>
        <taxon>Fungi</taxon>
        <taxon>Dikarya</taxon>
        <taxon>Ascomycota</taxon>
        <taxon>Pezizomycotina</taxon>
        <taxon>Dothideomycetes</taxon>
        <taxon>Pleosporomycetidae</taxon>
        <taxon>Gloniales</taxon>
        <taxon>Gloniaceae</taxon>
        <taxon>Glonium</taxon>
    </lineage>
</organism>
<evidence type="ECO:0008006" key="5">
    <source>
        <dbReference type="Google" id="ProtNLM"/>
    </source>
</evidence>
<dbReference type="Pfam" id="PF00012">
    <property type="entry name" value="HSP70"/>
    <property type="match status" value="1"/>
</dbReference>
<dbReference type="AlphaFoldDB" id="A0A8E2F357"/>
<dbReference type="CDD" id="cd10170">
    <property type="entry name" value="ASKHA_NBD_HSP70"/>
    <property type="match status" value="1"/>
</dbReference>
<dbReference type="Gene3D" id="3.30.420.40">
    <property type="match status" value="2"/>
</dbReference>
<keyword evidence="4" id="KW-1185">Reference proteome</keyword>
<dbReference type="Proteomes" id="UP000250140">
    <property type="component" value="Unassembled WGS sequence"/>
</dbReference>
<accession>A0A8E2F357</accession>
<protein>
    <recommendedName>
        <fullName evidence="5">Actin-like ATPase domain-containing protein</fullName>
    </recommendedName>
</protein>
<dbReference type="Gene3D" id="3.90.640.10">
    <property type="entry name" value="Actin, Chain A, domain 4"/>
    <property type="match status" value="1"/>
</dbReference>
<proteinExistence type="predicted"/>
<dbReference type="PRINTS" id="PR00301">
    <property type="entry name" value="HEATSHOCK70"/>
</dbReference>
<gene>
    <name evidence="3" type="ORF">AOQ84DRAFT_339451</name>
</gene>
<dbReference type="PANTHER" id="PTHR14187:SF82">
    <property type="entry name" value="FAMILY CHAPERONE, PUTATIVE (AFU_ORTHOLOGUE AFUA_7G08575)-RELATED"/>
    <property type="match status" value="1"/>
</dbReference>
<dbReference type="InterPro" id="IPR013126">
    <property type="entry name" value="Hsp_70_fam"/>
</dbReference>
<dbReference type="GO" id="GO:0005524">
    <property type="term" value="F:ATP binding"/>
    <property type="evidence" value="ECO:0007669"/>
    <property type="project" value="UniProtKB-KW"/>
</dbReference>
<dbReference type="PANTHER" id="PTHR14187">
    <property type="entry name" value="ALPHA KINASE/ELONGATION FACTOR 2 KINASE"/>
    <property type="match status" value="1"/>
</dbReference>
<keyword evidence="1" id="KW-0547">Nucleotide-binding</keyword>
<evidence type="ECO:0000313" key="3">
    <source>
        <dbReference type="EMBL" id="OCL09088.1"/>
    </source>
</evidence>
<sequence>MTSLALHERKIVVGVDFGTTFSGVAWAKTHDWPRMGSLLGKSSEKVPTRVWYDSEAPGGAKWGYQIRDDLPRHQWFKFTALSNRYPHSNNLPPNIGHVAQQLTRDYLWALRKHFIYMLQIQLGEHQAKETAVQFILTVPAVWSEAAKERTLKAAEDAGFGDGAPILMVSEPEAAATYALRRQELSYLAPGDTFVVCDAGGGTVDLISYTIVNLEPVLEVKEAAPGTGALCGSTYLNRRFEEYLTSRLSQQDGWDEDVLMEAMDYFDQMVKTQYTSTAEDQIWKVPVTGLATNEYLSVKKGKLILKSVDVKKILDPVINQVVKLVLDQIRTTNEDVKTILLVGGFGTSMYLREQICEAVSNKIEVLQPPYGWSAVVRGAVMKGLAQSDPRHSKVRLTSRIARKHFGTQINDTFNEKIHAANRKYYDGYSGEWKIYVMRWFIKKGDVVNEDTPYTFDYYLKWLVSDGRPNEIIQTMYCDRTDRSAVVYIDEGVAQLVRLKVNVDDLPPDAFNIRIGKDGEMYYVIEYSVEVTYQSASTNYVLVYEGNRYGSVTAEYV</sequence>
<dbReference type="InterPro" id="IPR043129">
    <property type="entry name" value="ATPase_NBD"/>
</dbReference>
<dbReference type="EMBL" id="KV749516">
    <property type="protein sequence ID" value="OCL09088.1"/>
    <property type="molecule type" value="Genomic_DNA"/>
</dbReference>